<proteinExistence type="predicted"/>
<reference evidence="2" key="1">
    <citation type="journal article" date="2019" name="Int. J. Syst. Evol. Microbiol.">
        <title>The Global Catalogue of Microorganisms (GCM) 10K type strain sequencing project: providing services to taxonomists for standard genome sequencing and annotation.</title>
        <authorList>
            <consortium name="The Broad Institute Genomics Platform"/>
            <consortium name="The Broad Institute Genome Sequencing Center for Infectious Disease"/>
            <person name="Wu L."/>
            <person name="Ma J."/>
        </authorList>
    </citation>
    <scope>NUCLEOTIDE SEQUENCE [LARGE SCALE GENOMIC DNA]</scope>
    <source>
        <strain evidence="2">CGMCC 1.12237</strain>
    </source>
</reference>
<sequence>MFGINNYKPKIYSNASNIIEDYGTRFEALIGKNVEEIWVAWDQDEDKWFNDGSVIIRFEDCQIELCAFKWDEYAVSFDEITVPGELCWYGTDLDLKWEKNRLEDLHFAIDKRVTGIEIIEKREINTKDSLVGIGFHLNNGYFSICNGLDQNMINKKREEGQAYKYINI</sequence>
<dbReference type="Proteomes" id="UP001596147">
    <property type="component" value="Unassembled WGS sequence"/>
</dbReference>
<name>A0ABW0LJH5_9BACI</name>
<dbReference type="RefSeq" id="WP_382353477.1">
    <property type="nucleotide sequence ID" value="NZ_JBHSMC010000020.1"/>
</dbReference>
<keyword evidence="2" id="KW-1185">Reference proteome</keyword>
<organism evidence="1 2">
    <name type="scientific">Lederbergia graminis</name>
    <dbReference type="NCBI Taxonomy" id="735518"/>
    <lineage>
        <taxon>Bacteria</taxon>
        <taxon>Bacillati</taxon>
        <taxon>Bacillota</taxon>
        <taxon>Bacilli</taxon>
        <taxon>Bacillales</taxon>
        <taxon>Bacillaceae</taxon>
        <taxon>Lederbergia</taxon>
    </lineage>
</organism>
<evidence type="ECO:0000313" key="1">
    <source>
        <dbReference type="EMBL" id="MFC5466063.1"/>
    </source>
</evidence>
<protein>
    <submittedName>
        <fullName evidence="1">Uncharacterized protein</fullName>
    </submittedName>
</protein>
<dbReference type="EMBL" id="JBHSMC010000020">
    <property type="protein sequence ID" value="MFC5466063.1"/>
    <property type="molecule type" value="Genomic_DNA"/>
</dbReference>
<accession>A0ABW0LJH5</accession>
<gene>
    <name evidence="1" type="ORF">ACFPM4_15120</name>
</gene>
<evidence type="ECO:0000313" key="2">
    <source>
        <dbReference type="Proteomes" id="UP001596147"/>
    </source>
</evidence>
<comment type="caution">
    <text evidence="1">The sequence shown here is derived from an EMBL/GenBank/DDBJ whole genome shotgun (WGS) entry which is preliminary data.</text>
</comment>